<dbReference type="GO" id="GO:0000493">
    <property type="term" value="P:box H/ACA snoRNP assembly"/>
    <property type="evidence" value="ECO:0007669"/>
    <property type="project" value="EnsemblFungi"/>
</dbReference>
<protein>
    <recommendedName>
        <fullName evidence="2">CS domain-containing protein</fullName>
    </recommendedName>
</protein>
<reference evidence="3 4" key="1">
    <citation type="journal article" date="2011" name="Proc. Natl. Acad. Sci. U.S.A.">
        <title>Evolutionary erosion of yeast sex chromosomes by mating-type switching accidents.</title>
        <authorList>
            <person name="Gordon J.L."/>
            <person name="Armisen D."/>
            <person name="Proux-Wera E."/>
            <person name="Oheigeartaigh S.S."/>
            <person name="Byrne K.P."/>
            <person name="Wolfe K.H."/>
        </authorList>
    </citation>
    <scope>NUCLEOTIDE SEQUENCE [LARGE SCALE GENOMIC DNA]</scope>
    <source>
        <strain evidence="4">ATCC 34711 / CBS 6284 / DSM 70876 / NBRC 10599 / NRRL Y-10934 / UCD 77-7</strain>
    </source>
</reference>
<dbReference type="eggNOG" id="KOG3247">
    <property type="taxonomic scope" value="Eukaryota"/>
</dbReference>
<dbReference type="GeneID" id="14497313"/>
<dbReference type="FunFam" id="2.60.40.790:FF:000064">
    <property type="entry name" value="Protein SHQ1"/>
    <property type="match status" value="1"/>
</dbReference>
<dbReference type="PROSITE" id="PS51203">
    <property type="entry name" value="CS"/>
    <property type="match status" value="1"/>
</dbReference>
<accession>I2H729</accession>
<dbReference type="Gene3D" id="2.60.40.790">
    <property type="match status" value="1"/>
</dbReference>
<keyword evidence="4" id="KW-1185">Reference proteome</keyword>
<dbReference type="InterPro" id="IPR048696">
    <property type="entry name" value="SHQ1-like_CS"/>
</dbReference>
<dbReference type="RefSeq" id="XP_004181700.1">
    <property type="nucleotide sequence ID" value="XM_004181652.1"/>
</dbReference>
<dbReference type="AlphaFoldDB" id="I2H729"/>
<dbReference type="InterPro" id="IPR007052">
    <property type="entry name" value="CS_dom"/>
</dbReference>
<feature type="domain" description="CS" evidence="2">
    <location>
        <begin position="1"/>
        <end position="91"/>
    </location>
</feature>
<evidence type="ECO:0000313" key="3">
    <source>
        <dbReference type="EMBL" id="CCH62181.1"/>
    </source>
</evidence>
<dbReference type="InterPro" id="IPR039742">
    <property type="entry name" value="Shq1"/>
</dbReference>
<dbReference type="OrthoDB" id="73639at2759"/>
<organism evidence="3 4">
    <name type="scientific">Henningerozyma blattae (strain ATCC 34711 / CBS 6284 / DSM 70876 / NBRC 10599 / NRRL Y-10934 / UCD 77-7)</name>
    <name type="common">Yeast</name>
    <name type="synonym">Tetrapisispora blattae</name>
    <dbReference type="NCBI Taxonomy" id="1071380"/>
    <lineage>
        <taxon>Eukaryota</taxon>
        <taxon>Fungi</taxon>
        <taxon>Dikarya</taxon>
        <taxon>Ascomycota</taxon>
        <taxon>Saccharomycotina</taxon>
        <taxon>Saccharomycetes</taxon>
        <taxon>Saccharomycetales</taxon>
        <taxon>Saccharomycetaceae</taxon>
        <taxon>Henningerozyma</taxon>
    </lineage>
</organism>
<dbReference type="KEGG" id="tbl:TBLA_0G02410"/>
<dbReference type="OMA" id="HNIESAW"/>
<dbReference type="GO" id="GO:0051082">
    <property type="term" value="F:unfolded protein binding"/>
    <property type="evidence" value="ECO:0007669"/>
    <property type="project" value="EnsemblFungi"/>
</dbReference>
<name>I2H729_HENB6</name>
<dbReference type="STRING" id="1071380.I2H729"/>
<gene>
    <name evidence="3" type="primary">TBLA0G02410</name>
    <name evidence="3" type="ORF">TBLA_0G02410</name>
</gene>
<dbReference type="HOGENOM" id="CLU_030217_1_0_1"/>
<dbReference type="PANTHER" id="PTHR12967">
    <property type="entry name" value="PROTEIN SHQ1 HOMOLOG"/>
    <property type="match status" value="1"/>
</dbReference>
<dbReference type="PANTHER" id="PTHR12967:SF0">
    <property type="entry name" value="PROTEIN SHQ1 HOMOLOG"/>
    <property type="match status" value="1"/>
</dbReference>
<evidence type="ECO:0000259" key="2">
    <source>
        <dbReference type="PROSITE" id="PS51203"/>
    </source>
</evidence>
<dbReference type="Pfam" id="PF21413">
    <property type="entry name" value="SHQ1-like_CS"/>
    <property type="match status" value="1"/>
</dbReference>
<dbReference type="Proteomes" id="UP000002866">
    <property type="component" value="Chromosome 7"/>
</dbReference>
<dbReference type="Pfam" id="PF04925">
    <property type="entry name" value="SHQ1"/>
    <property type="match status" value="1"/>
</dbReference>
<dbReference type="InterPro" id="IPR007009">
    <property type="entry name" value="Shq1_C"/>
</dbReference>
<comment type="similarity">
    <text evidence="1">Belongs to the SHQ1 family.</text>
</comment>
<dbReference type="GO" id="GO:0005654">
    <property type="term" value="C:nucleoplasm"/>
    <property type="evidence" value="ECO:0007669"/>
    <property type="project" value="EnsemblFungi"/>
</dbReference>
<dbReference type="EMBL" id="HE806322">
    <property type="protein sequence ID" value="CCH62181.1"/>
    <property type="molecule type" value="Genomic_DNA"/>
</dbReference>
<evidence type="ECO:0000256" key="1">
    <source>
        <dbReference type="ARBA" id="ARBA00005607"/>
    </source>
</evidence>
<dbReference type="GO" id="GO:0005829">
    <property type="term" value="C:cytosol"/>
    <property type="evidence" value="ECO:0007669"/>
    <property type="project" value="EnsemblFungi"/>
</dbReference>
<evidence type="ECO:0000313" key="4">
    <source>
        <dbReference type="Proteomes" id="UP000002866"/>
    </source>
</evidence>
<proteinExistence type="inferred from homology"/>
<sequence length="505" mass="58753">MITPKFDINQDEEYIYIKIKISNIRFSAAGLELVVQENLVIFHLSPYYLRLRFPHNLVDDERAKAEYKASDESIDVQLPKEIKGQYFEDLDLPTKLLAREGDILGADAIEQSTKNDDSKKKGPLIQEIRNSDSSNNISTSENIASLGETYNWEIEQNYNNEEVSDTNILKTKYGFNDSYDSIISVSVARGNDINELESPEHTNPNDRVKDRLKKEDIKFDSDYYLYEYMLEKYGSEEDIEINGLKKLLNFTPPLAKQYLKWYSKANKTNNDSESDMPINFTDEEKSQMQNNLPKKSYLVNDTKMLYVMLINLLFSYMFEQLENEGTHTVESPWTIGKLTPQFAFLDQKLILDDSLSSNLSIIKVAIVTSIRRSLSYTLHRNFNLSMKALNFVYYILRGGKRLIIRCLLDIHEIFRIHDVYYVYNKIFLDDLCSWFISDGNSNVIKSLALEFHKEISQMKKEDIDFNLISGFDEDTGEPTWENMTLKEMELMAEAQYIADNENQET</sequence>
<dbReference type="InParanoid" id="I2H729"/>
<dbReference type="InterPro" id="IPR008978">
    <property type="entry name" value="HSP20-like_chaperone"/>
</dbReference>
<dbReference type="SUPFAM" id="SSF49764">
    <property type="entry name" value="HSP20-like chaperones"/>
    <property type="match status" value="1"/>
</dbReference>
<dbReference type="FunCoup" id="I2H729">
    <property type="interactions" value="833"/>
</dbReference>